<dbReference type="Pfam" id="PF14525">
    <property type="entry name" value="AraC_binding_2"/>
    <property type="match status" value="1"/>
</dbReference>
<dbReference type="Gene3D" id="1.10.10.60">
    <property type="entry name" value="Homeodomain-like"/>
    <property type="match status" value="1"/>
</dbReference>
<feature type="domain" description="HTH araC/xylS-type" evidence="4">
    <location>
        <begin position="210"/>
        <end position="311"/>
    </location>
</feature>
<keyword evidence="6" id="KW-1185">Reference proteome</keyword>
<dbReference type="STRING" id="1224163.B841_02865"/>
<dbReference type="Pfam" id="PF12833">
    <property type="entry name" value="HTH_18"/>
    <property type="match status" value="1"/>
</dbReference>
<dbReference type="PANTHER" id="PTHR46796">
    <property type="entry name" value="HTH-TYPE TRANSCRIPTIONAL ACTIVATOR RHAS-RELATED"/>
    <property type="match status" value="1"/>
</dbReference>
<sequence>MDPRVLNFSTASLPVNGRVELWEGHNSRALIPLDIRTLDDAPMHATQANLVLPSVRMANVTGSAQIVERNESFIRENPTGVVAVFFALEGEGFFLHGEGMLQLNPGQAVVYHGDRPFTRGFPRGLREMVLTIPEPEFAEAFGVSLDRLPFVFDFGPATGATEQALPRVLSQTLRSGVADGPAVAVAEEQLRALLHRALTSSNSSAVGLVATAKDVIERSYADAGLTVSAVAAAVGISQRQLARAFAEQGSSVSGYLRSRRVALAQSILANPLYQGMSMAEIGARCGFSSQAAFSRAFKEESGSTPLQWRRAR</sequence>
<dbReference type="PATRIC" id="fig|1224163.3.peg.575"/>
<dbReference type="InterPro" id="IPR018060">
    <property type="entry name" value="HTH_AraC"/>
</dbReference>
<dbReference type="GO" id="GO:0003700">
    <property type="term" value="F:DNA-binding transcription factor activity"/>
    <property type="evidence" value="ECO:0007669"/>
    <property type="project" value="InterPro"/>
</dbReference>
<evidence type="ECO:0000313" key="6">
    <source>
        <dbReference type="Proteomes" id="UP000015388"/>
    </source>
</evidence>
<keyword evidence="2" id="KW-0238">DNA-binding</keyword>
<evidence type="ECO:0000256" key="3">
    <source>
        <dbReference type="ARBA" id="ARBA00023163"/>
    </source>
</evidence>
<keyword evidence="3" id="KW-0804">Transcription</keyword>
<dbReference type="InterPro" id="IPR035418">
    <property type="entry name" value="AraC-bd_2"/>
</dbReference>
<evidence type="ECO:0000313" key="5">
    <source>
        <dbReference type="EMBL" id="AGS34056.1"/>
    </source>
</evidence>
<gene>
    <name evidence="5" type="ORF">B841_02865</name>
</gene>
<accession>S5TGN2</accession>
<protein>
    <recommendedName>
        <fullName evidence="4">HTH araC/xylS-type domain-containing protein</fullName>
    </recommendedName>
</protein>
<dbReference type="PANTHER" id="PTHR46796:SF6">
    <property type="entry name" value="ARAC SUBFAMILY"/>
    <property type="match status" value="1"/>
</dbReference>
<organism evidence="5 6">
    <name type="scientific">Corynebacterium maris DSM 45190</name>
    <dbReference type="NCBI Taxonomy" id="1224163"/>
    <lineage>
        <taxon>Bacteria</taxon>
        <taxon>Bacillati</taxon>
        <taxon>Actinomycetota</taxon>
        <taxon>Actinomycetes</taxon>
        <taxon>Mycobacteriales</taxon>
        <taxon>Corynebacteriaceae</taxon>
        <taxon>Corynebacterium</taxon>
    </lineage>
</organism>
<reference evidence="5 6" key="1">
    <citation type="submission" date="2012-11" db="EMBL/GenBank/DDBJ databases">
        <title>The complete genome sequence of Corynebacterium maris Coryn-1 (=DSM 45190).</title>
        <authorList>
            <person name="Schaffert L."/>
            <person name="Albersmeier A."/>
            <person name="Kalinowski J."/>
            <person name="Ruckert C."/>
        </authorList>
    </citation>
    <scope>NUCLEOTIDE SEQUENCE [LARGE SCALE GENOMIC DNA]</scope>
    <source>
        <strain evidence="6">Coryn-1</strain>
    </source>
</reference>
<dbReference type="eggNOG" id="COG2207">
    <property type="taxonomic scope" value="Bacteria"/>
</dbReference>
<dbReference type="InterPro" id="IPR020449">
    <property type="entry name" value="Tscrpt_reg_AraC-type_HTH"/>
</dbReference>
<evidence type="ECO:0000259" key="4">
    <source>
        <dbReference type="PROSITE" id="PS01124"/>
    </source>
</evidence>
<proteinExistence type="predicted"/>
<dbReference type="SMART" id="SM00342">
    <property type="entry name" value="HTH_ARAC"/>
    <property type="match status" value="1"/>
</dbReference>
<name>S5TGN2_9CORY</name>
<dbReference type="Proteomes" id="UP000015388">
    <property type="component" value="Chromosome"/>
</dbReference>
<dbReference type="SUPFAM" id="SSF46689">
    <property type="entry name" value="Homeodomain-like"/>
    <property type="match status" value="1"/>
</dbReference>
<keyword evidence="1" id="KW-0805">Transcription regulation</keyword>
<dbReference type="InterPro" id="IPR009057">
    <property type="entry name" value="Homeodomain-like_sf"/>
</dbReference>
<dbReference type="AlphaFoldDB" id="S5TGN2"/>
<dbReference type="EMBL" id="CP003924">
    <property type="protein sequence ID" value="AGS34056.1"/>
    <property type="molecule type" value="Genomic_DNA"/>
</dbReference>
<dbReference type="KEGG" id="cmd:B841_02865"/>
<dbReference type="GO" id="GO:0043565">
    <property type="term" value="F:sequence-specific DNA binding"/>
    <property type="evidence" value="ECO:0007669"/>
    <property type="project" value="InterPro"/>
</dbReference>
<dbReference type="InterPro" id="IPR018062">
    <property type="entry name" value="HTH_AraC-typ_CS"/>
</dbReference>
<dbReference type="InterPro" id="IPR050204">
    <property type="entry name" value="AraC_XylS_family_regulators"/>
</dbReference>
<dbReference type="HOGENOM" id="CLU_049704_2_2_11"/>
<evidence type="ECO:0000256" key="1">
    <source>
        <dbReference type="ARBA" id="ARBA00023015"/>
    </source>
</evidence>
<dbReference type="PROSITE" id="PS01124">
    <property type="entry name" value="HTH_ARAC_FAMILY_2"/>
    <property type="match status" value="1"/>
</dbReference>
<dbReference type="PRINTS" id="PR00032">
    <property type="entry name" value="HTHARAC"/>
</dbReference>
<evidence type="ECO:0000256" key="2">
    <source>
        <dbReference type="ARBA" id="ARBA00023125"/>
    </source>
</evidence>
<dbReference type="PROSITE" id="PS00041">
    <property type="entry name" value="HTH_ARAC_FAMILY_1"/>
    <property type="match status" value="1"/>
</dbReference>